<keyword evidence="4 8" id="KW-0812">Transmembrane</keyword>
<evidence type="ECO:0000256" key="9">
    <source>
        <dbReference type="RuleBase" id="RU003357"/>
    </source>
</evidence>
<evidence type="ECO:0000256" key="7">
    <source>
        <dbReference type="ARBA" id="ARBA00023237"/>
    </source>
</evidence>
<dbReference type="RefSeq" id="WP_264945579.1">
    <property type="nucleotide sequence ID" value="NZ_JAPDRA010000009.1"/>
</dbReference>
<comment type="caution">
    <text evidence="13">The sequence shown here is derived from an EMBL/GenBank/DDBJ whole genome shotgun (WGS) entry which is preliminary data.</text>
</comment>
<keyword evidence="6 8" id="KW-0472">Membrane</keyword>
<keyword evidence="10" id="KW-0732">Signal</keyword>
<evidence type="ECO:0000256" key="2">
    <source>
        <dbReference type="ARBA" id="ARBA00022448"/>
    </source>
</evidence>
<evidence type="ECO:0000259" key="12">
    <source>
        <dbReference type="Pfam" id="PF07715"/>
    </source>
</evidence>
<dbReference type="SUPFAM" id="SSF56935">
    <property type="entry name" value="Porins"/>
    <property type="match status" value="1"/>
</dbReference>
<dbReference type="InterPro" id="IPR012910">
    <property type="entry name" value="Plug_dom"/>
</dbReference>
<feature type="domain" description="TonB-dependent receptor-like beta-barrel" evidence="11">
    <location>
        <begin position="412"/>
        <end position="841"/>
    </location>
</feature>
<evidence type="ECO:0000256" key="1">
    <source>
        <dbReference type="ARBA" id="ARBA00004571"/>
    </source>
</evidence>
<dbReference type="InterPro" id="IPR037066">
    <property type="entry name" value="Plug_dom_sf"/>
</dbReference>
<gene>
    <name evidence="13" type="ORF">ACFQ1E_15925</name>
</gene>
<dbReference type="EMBL" id="JBHTJG010000009">
    <property type="protein sequence ID" value="MFD0947831.1"/>
    <property type="molecule type" value="Genomic_DNA"/>
</dbReference>
<sequence>MKSVLLATVAAAALALPAHAQEAQEDSGEIVVTGQRAQQERAIDLKRDAIGVIDVAAADEIGRLPDRNVAEVVERLPGVGVTYDQGEGRYVAVRGVPSDLNNYTVNGIEVGNPDGTTRSLPLDVISGQLLNRVEIAKAKTADMDGQGIGGSINLVTQTAFDFDKPFNLLLNGQVGYQELNKKAPVRGDASVAGRFGSDEQFGLMLGMSYSDRTYASYGLYPDDWRTVAGAARGGLPTNIKYTDYSLHRERIGATGSLDWRPSDDHQFYVRGIWSKFTEDEYRQRYRLDFATAALVGTPAFTMNPDGLTGTVTGTANVGTGAGTGPERRQDLRQEYKEKSILAGMVGGSSTFGAIKADWTIARVHNEVYEPNQLWQFRCNPGTVDFDFTEKVFSAKPRTECATSQLNFRQYTEQLESGEEDIWQGRLDLTWTLDGLDAGSFVKAGAKFRATDKSFDAANDTWTRGSSANRFTLQQFGLAGDTVSVYPRNGDTPYSNGPTIDIDAIRTFTAANLSSAMFVKDAATSLSNATLNDMNIDEDVTALYAMANLRFGVVTVTPGLRYEHTGGTITGFRLETPLGGSASVVPDSRDIGYNDWLPSLIVRVDATPEVVVRLAYTKSMGRPNYNQLSPGGNLSYEPGTLPGTFEGSYSAGNPDLKPYRAHNLDGSLEWYFQRGGLVSIGAFAKFIDNPIFTNAYSMTNVTFAGRQYDVLGFSQPLNADKGEIYGIEVAYQQQFTFLPGLLSGFGVELNATLTDSSLDLPNGRSSTFPSQSKYLYGAQLFYQKGIVEASVAYHNTGYSLLSVAVAGTAEQDQYNDDLRRLDAKFSIAVLPNVTLFAEAQNLTDEPTRQYQWNRDHTGWVTQNERYGRTFYAGVSAKF</sequence>
<dbReference type="InterPro" id="IPR000531">
    <property type="entry name" value="Beta-barrel_TonB"/>
</dbReference>
<evidence type="ECO:0000313" key="13">
    <source>
        <dbReference type="EMBL" id="MFD0947831.1"/>
    </source>
</evidence>
<dbReference type="InterPro" id="IPR039426">
    <property type="entry name" value="TonB-dep_rcpt-like"/>
</dbReference>
<dbReference type="Pfam" id="PF07715">
    <property type="entry name" value="Plug"/>
    <property type="match status" value="1"/>
</dbReference>
<dbReference type="Proteomes" id="UP001596977">
    <property type="component" value="Unassembled WGS sequence"/>
</dbReference>
<dbReference type="PROSITE" id="PS52016">
    <property type="entry name" value="TONB_DEPENDENT_REC_3"/>
    <property type="match status" value="1"/>
</dbReference>
<evidence type="ECO:0000256" key="5">
    <source>
        <dbReference type="ARBA" id="ARBA00023077"/>
    </source>
</evidence>
<feature type="signal peptide" evidence="10">
    <location>
        <begin position="1"/>
        <end position="20"/>
    </location>
</feature>
<keyword evidence="14" id="KW-1185">Reference proteome</keyword>
<comment type="similarity">
    <text evidence="8 9">Belongs to the TonB-dependent receptor family.</text>
</comment>
<organism evidence="13 14">
    <name type="scientific">Sphingomonas canadensis</name>
    <dbReference type="NCBI Taxonomy" id="1219257"/>
    <lineage>
        <taxon>Bacteria</taxon>
        <taxon>Pseudomonadati</taxon>
        <taxon>Pseudomonadota</taxon>
        <taxon>Alphaproteobacteria</taxon>
        <taxon>Sphingomonadales</taxon>
        <taxon>Sphingomonadaceae</taxon>
        <taxon>Sphingomonas</taxon>
    </lineage>
</organism>
<comment type="subcellular location">
    <subcellularLocation>
        <location evidence="1 8">Cell outer membrane</location>
        <topology evidence="1 8">Multi-pass membrane protein</topology>
    </subcellularLocation>
</comment>
<protein>
    <submittedName>
        <fullName evidence="13">TonB-dependent receptor</fullName>
    </submittedName>
</protein>
<evidence type="ECO:0000259" key="11">
    <source>
        <dbReference type="Pfam" id="PF00593"/>
    </source>
</evidence>
<dbReference type="Pfam" id="PF00593">
    <property type="entry name" value="TonB_dep_Rec_b-barrel"/>
    <property type="match status" value="1"/>
</dbReference>
<evidence type="ECO:0000256" key="3">
    <source>
        <dbReference type="ARBA" id="ARBA00022452"/>
    </source>
</evidence>
<evidence type="ECO:0000256" key="6">
    <source>
        <dbReference type="ARBA" id="ARBA00023136"/>
    </source>
</evidence>
<evidence type="ECO:0000256" key="4">
    <source>
        <dbReference type="ARBA" id="ARBA00022692"/>
    </source>
</evidence>
<dbReference type="Gene3D" id="2.40.170.20">
    <property type="entry name" value="TonB-dependent receptor, beta-barrel domain"/>
    <property type="match status" value="1"/>
</dbReference>
<reference evidence="14" key="1">
    <citation type="journal article" date="2019" name="Int. J. Syst. Evol. Microbiol.">
        <title>The Global Catalogue of Microorganisms (GCM) 10K type strain sequencing project: providing services to taxonomists for standard genome sequencing and annotation.</title>
        <authorList>
            <consortium name="The Broad Institute Genomics Platform"/>
            <consortium name="The Broad Institute Genome Sequencing Center for Infectious Disease"/>
            <person name="Wu L."/>
            <person name="Ma J."/>
        </authorList>
    </citation>
    <scope>NUCLEOTIDE SEQUENCE [LARGE SCALE GENOMIC DNA]</scope>
    <source>
        <strain evidence="14">CCUG 62982</strain>
    </source>
</reference>
<keyword evidence="7 8" id="KW-0998">Cell outer membrane</keyword>
<evidence type="ECO:0000256" key="10">
    <source>
        <dbReference type="SAM" id="SignalP"/>
    </source>
</evidence>
<dbReference type="InterPro" id="IPR010104">
    <property type="entry name" value="TonB_rcpt_bac"/>
</dbReference>
<evidence type="ECO:0000256" key="8">
    <source>
        <dbReference type="PROSITE-ProRule" id="PRU01360"/>
    </source>
</evidence>
<proteinExistence type="inferred from homology"/>
<accession>A0ABW3H8K2</accession>
<evidence type="ECO:0000313" key="14">
    <source>
        <dbReference type="Proteomes" id="UP001596977"/>
    </source>
</evidence>
<keyword evidence="13" id="KW-0675">Receptor</keyword>
<keyword evidence="5 9" id="KW-0798">TonB box</keyword>
<feature type="domain" description="TonB-dependent receptor plug" evidence="12">
    <location>
        <begin position="46"/>
        <end position="150"/>
    </location>
</feature>
<dbReference type="InterPro" id="IPR036942">
    <property type="entry name" value="Beta-barrel_TonB_sf"/>
</dbReference>
<keyword evidence="2 8" id="KW-0813">Transport</keyword>
<dbReference type="PANTHER" id="PTHR40980:SF4">
    <property type="entry name" value="TONB-DEPENDENT RECEPTOR-LIKE BETA-BARREL DOMAIN-CONTAINING PROTEIN"/>
    <property type="match status" value="1"/>
</dbReference>
<dbReference type="NCBIfam" id="TIGR01782">
    <property type="entry name" value="TonB-Xanth-Caul"/>
    <property type="match status" value="1"/>
</dbReference>
<keyword evidence="3 8" id="KW-1134">Transmembrane beta strand</keyword>
<name>A0ABW3H8K2_9SPHN</name>
<dbReference type="PANTHER" id="PTHR40980">
    <property type="entry name" value="PLUG DOMAIN-CONTAINING PROTEIN"/>
    <property type="match status" value="1"/>
</dbReference>
<dbReference type="Gene3D" id="2.170.130.10">
    <property type="entry name" value="TonB-dependent receptor, plug domain"/>
    <property type="match status" value="1"/>
</dbReference>
<dbReference type="CDD" id="cd01347">
    <property type="entry name" value="ligand_gated_channel"/>
    <property type="match status" value="1"/>
</dbReference>
<feature type="chain" id="PRO_5045182335" evidence="10">
    <location>
        <begin position="21"/>
        <end position="877"/>
    </location>
</feature>